<reference evidence="2" key="1">
    <citation type="submission" date="2019-07" db="EMBL/GenBank/DDBJ databases">
        <authorList>
            <person name="Dittberner H."/>
        </authorList>
    </citation>
    <scope>NUCLEOTIDE SEQUENCE [LARGE SCALE GENOMIC DNA]</scope>
</reference>
<evidence type="ECO:0000313" key="2">
    <source>
        <dbReference type="EMBL" id="VVB14051.1"/>
    </source>
</evidence>
<dbReference type="PANTHER" id="PTHR31170:SF25">
    <property type="entry name" value="BNAA09G04570D PROTEIN"/>
    <property type="match status" value="1"/>
</dbReference>
<dbReference type="AlphaFoldDB" id="A0A565CKK6"/>
<comment type="caution">
    <text evidence="2">The sequence shown here is derived from an EMBL/GenBank/DDBJ whole genome shotgun (WGS) entry which is preliminary data.</text>
</comment>
<dbReference type="EMBL" id="CABITT030000008">
    <property type="protein sequence ID" value="VVB14051.1"/>
    <property type="molecule type" value="Genomic_DNA"/>
</dbReference>
<sequence length="685" mass="77523">MANPGQSKGWIKNWSSIASLVYFLLIILQIPLFRVPCRSGMCMSPIHVTSSQLISSEIFPVPVIKALLYPGAVVNGLATNMTFPNWENVLDIYNLTSVKEASAVPDLQRLEVLAGSYFSVAGAFVGLLKPGRMGMFGSLLLVWGLVKEGILGKPPNTDPTRAVYVYPTMVIAMICAFSMIKYDLKKATRAAPARPIAKPLMSSSKSKLKTERPITVTTRDSDDLVNVWYRKLKSICEKESRFGVDILNSVRNSLFFSSSARKKLSLIFTQLKALVLLKVIGDMDQNQAIVERQGDPLVPERLRRLNPDAYVPRVVSIGPLHHGKKKLQAMEDHKLRYLQSFIPRTPLSLEDLVRVARSWEESARFCYVEDIRLNSNEFVKMLIVDASLLVELFLRSQFDVDRGMLDRIYGKQKMIVDVNHDIMLLENQLPYFVVEGMFGLLHDDYRRGHPPLTRIIHGHFKKFWMSIPSFSTSISDSETCHFVDLLRSIHLPSVLSFPGRSMRTNDSTLSAKEIRNAGVKLKPADNNTCPLHISFANGVLMVPKIKISDITEALYRNIILFEQCHRLDAYFIHYMRFLSCFVRSPTDAELFVDHGIIVNRRGNAEDISKLFNSVSKGTTQTSYSGFYYQTIYENLQAYCNTPWNKWNATLRRDYFHNPWSAASVVAALVLLLLTFIQALCSVLAL</sequence>
<keyword evidence="3" id="KW-1185">Reference proteome</keyword>
<keyword evidence="1" id="KW-0812">Transmembrane</keyword>
<dbReference type="Proteomes" id="UP000489600">
    <property type="component" value="Unassembled WGS sequence"/>
</dbReference>
<keyword evidence="1" id="KW-0472">Membrane</keyword>
<proteinExistence type="predicted"/>
<feature type="transmembrane region" description="Helical" evidence="1">
    <location>
        <begin position="14"/>
        <end position="33"/>
    </location>
</feature>
<dbReference type="OrthoDB" id="2016444at2759"/>
<dbReference type="Pfam" id="PF03140">
    <property type="entry name" value="DUF247"/>
    <property type="match status" value="1"/>
</dbReference>
<dbReference type="PANTHER" id="PTHR31170">
    <property type="entry name" value="BNAC04G53230D PROTEIN"/>
    <property type="match status" value="1"/>
</dbReference>
<dbReference type="InterPro" id="IPR004158">
    <property type="entry name" value="DUF247_pln"/>
</dbReference>
<name>A0A565CKK6_9BRAS</name>
<evidence type="ECO:0000313" key="3">
    <source>
        <dbReference type="Proteomes" id="UP000489600"/>
    </source>
</evidence>
<feature type="transmembrane region" description="Helical" evidence="1">
    <location>
        <begin position="661"/>
        <end position="684"/>
    </location>
</feature>
<accession>A0A565CKK6</accession>
<organism evidence="2 3">
    <name type="scientific">Arabis nemorensis</name>
    <dbReference type="NCBI Taxonomy" id="586526"/>
    <lineage>
        <taxon>Eukaryota</taxon>
        <taxon>Viridiplantae</taxon>
        <taxon>Streptophyta</taxon>
        <taxon>Embryophyta</taxon>
        <taxon>Tracheophyta</taxon>
        <taxon>Spermatophyta</taxon>
        <taxon>Magnoliopsida</taxon>
        <taxon>eudicotyledons</taxon>
        <taxon>Gunneridae</taxon>
        <taxon>Pentapetalae</taxon>
        <taxon>rosids</taxon>
        <taxon>malvids</taxon>
        <taxon>Brassicales</taxon>
        <taxon>Brassicaceae</taxon>
        <taxon>Arabideae</taxon>
        <taxon>Arabis</taxon>
    </lineage>
</organism>
<keyword evidence="1" id="KW-1133">Transmembrane helix</keyword>
<evidence type="ECO:0000256" key="1">
    <source>
        <dbReference type="SAM" id="Phobius"/>
    </source>
</evidence>
<protein>
    <submittedName>
        <fullName evidence="2">Uncharacterized protein</fullName>
    </submittedName>
</protein>
<gene>
    <name evidence="2" type="ORF">ANE_LOCUS24495</name>
</gene>